<dbReference type="Pfam" id="PF00474">
    <property type="entry name" value="SSF"/>
    <property type="match status" value="1"/>
</dbReference>
<feature type="transmembrane region" description="Helical" evidence="13">
    <location>
        <begin position="411"/>
        <end position="433"/>
    </location>
</feature>
<accession>A0A267ET11</accession>
<comment type="similarity">
    <text evidence="2 11">Belongs to the sodium:solute symporter (SSF) (TC 2.A.21) family.</text>
</comment>
<evidence type="ECO:0000313" key="14">
    <source>
        <dbReference type="EMBL" id="PAA64104.1"/>
    </source>
</evidence>
<keyword evidence="15" id="KW-1185">Reference proteome</keyword>
<dbReference type="GO" id="GO:0006814">
    <property type="term" value="P:sodium ion transport"/>
    <property type="evidence" value="ECO:0007669"/>
    <property type="project" value="UniProtKB-KW"/>
</dbReference>
<gene>
    <name evidence="14" type="ORF">BOX15_Mlig000375g1</name>
</gene>
<dbReference type="PANTHER" id="PTHR42985">
    <property type="entry name" value="SODIUM-COUPLED MONOCARBOXYLATE TRANSPORTER"/>
    <property type="match status" value="1"/>
</dbReference>
<dbReference type="Proteomes" id="UP000215902">
    <property type="component" value="Unassembled WGS sequence"/>
</dbReference>
<dbReference type="GO" id="GO:0015293">
    <property type="term" value="F:symporter activity"/>
    <property type="evidence" value="ECO:0007669"/>
    <property type="project" value="TreeGrafter"/>
</dbReference>
<dbReference type="GO" id="GO:0005886">
    <property type="term" value="C:plasma membrane"/>
    <property type="evidence" value="ECO:0007669"/>
    <property type="project" value="UniProtKB-SubCell"/>
</dbReference>
<keyword evidence="5 13" id="KW-0812">Transmembrane</keyword>
<feature type="transmembrane region" description="Helical" evidence="13">
    <location>
        <begin position="161"/>
        <end position="185"/>
    </location>
</feature>
<feature type="transmembrane region" description="Helical" evidence="13">
    <location>
        <begin position="192"/>
        <end position="217"/>
    </location>
</feature>
<feature type="transmembrane region" description="Helical" evidence="13">
    <location>
        <begin position="241"/>
        <end position="258"/>
    </location>
</feature>
<dbReference type="InterPro" id="IPR051163">
    <property type="entry name" value="Sodium:Solute_Symporter_SSF"/>
</dbReference>
<comment type="subcellular location">
    <subcellularLocation>
        <location evidence="1">Cell membrane</location>
        <topology evidence="1">Multi-pass membrane protein</topology>
    </subcellularLocation>
</comment>
<evidence type="ECO:0000256" key="3">
    <source>
        <dbReference type="ARBA" id="ARBA00022448"/>
    </source>
</evidence>
<keyword evidence="8" id="KW-0406">Ion transport</keyword>
<feature type="transmembrane region" description="Helical" evidence="13">
    <location>
        <begin position="128"/>
        <end position="149"/>
    </location>
</feature>
<dbReference type="CDD" id="cd11492">
    <property type="entry name" value="SLC5sbd_NIS-SMVT"/>
    <property type="match status" value="1"/>
</dbReference>
<feature type="compositionally biased region" description="Polar residues" evidence="12">
    <location>
        <begin position="610"/>
        <end position="626"/>
    </location>
</feature>
<dbReference type="OrthoDB" id="6132759at2759"/>
<protein>
    <recommendedName>
        <fullName evidence="16">Sodium-coupled monocarboxylate transporter 1</fullName>
    </recommendedName>
</protein>
<keyword evidence="6 13" id="KW-1133">Transmembrane helix</keyword>
<evidence type="ECO:0000256" key="5">
    <source>
        <dbReference type="ARBA" id="ARBA00022692"/>
    </source>
</evidence>
<keyword evidence="9 13" id="KW-0472">Membrane</keyword>
<evidence type="ECO:0000256" key="11">
    <source>
        <dbReference type="RuleBase" id="RU362091"/>
    </source>
</evidence>
<dbReference type="InterPro" id="IPR001734">
    <property type="entry name" value="Na/solute_symporter"/>
</dbReference>
<feature type="transmembrane region" description="Helical" evidence="13">
    <location>
        <begin position="440"/>
        <end position="461"/>
    </location>
</feature>
<dbReference type="PROSITE" id="PS50283">
    <property type="entry name" value="NA_SOLUT_SYMP_3"/>
    <property type="match status" value="1"/>
</dbReference>
<dbReference type="PANTHER" id="PTHR42985:SF40">
    <property type="entry name" value="LD47995P-RELATED"/>
    <property type="match status" value="1"/>
</dbReference>
<feature type="transmembrane region" description="Helical" evidence="13">
    <location>
        <begin position="279"/>
        <end position="304"/>
    </location>
</feature>
<proteinExistence type="inferred from homology"/>
<feature type="transmembrane region" description="Helical" evidence="13">
    <location>
        <begin position="382"/>
        <end position="405"/>
    </location>
</feature>
<dbReference type="InterPro" id="IPR038377">
    <property type="entry name" value="Na/Glc_symporter_sf"/>
</dbReference>
<evidence type="ECO:0000256" key="4">
    <source>
        <dbReference type="ARBA" id="ARBA00022475"/>
    </source>
</evidence>
<dbReference type="AlphaFoldDB" id="A0A267ET11"/>
<keyword evidence="7" id="KW-0915">Sodium</keyword>
<dbReference type="EMBL" id="NIVC01001781">
    <property type="protein sequence ID" value="PAA64104.1"/>
    <property type="molecule type" value="Genomic_DNA"/>
</dbReference>
<evidence type="ECO:0000256" key="8">
    <source>
        <dbReference type="ARBA" id="ARBA00023065"/>
    </source>
</evidence>
<feature type="transmembrane region" description="Helical" evidence="13">
    <location>
        <begin position="84"/>
        <end position="107"/>
    </location>
</feature>
<comment type="caution">
    <text evidence="14">The sequence shown here is derived from an EMBL/GenBank/DDBJ whole genome shotgun (WGS) entry which is preliminary data.</text>
</comment>
<dbReference type="Gene3D" id="1.20.1730.10">
    <property type="entry name" value="Sodium/glucose cotransporter"/>
    <property type="match status" value="1"/>
</dbReference>
<evidence type="ECO:0000256" key="10">
    <source>
        <dbReference type="ARBA" id="ARBA00023201"/>
    </source>
</evidence>
<reference evidence="14 15" key="1">
    <citation type="submission" date="2017-06" db="EMBL/GenBank/DDBJ databases">
        <title>A platform for efficient transgenesis in Macrostomum lignano, a flatworm model organism for stem cell research.</title>
        <authorList>
            <person name="Berezikov E."/>
        </authorList>
    </citation>
    <scope>NUCLEOTIDE SEQUENCE [LARGE SCALE GENOMIC DNA]</scope>
    <source>
        <strain evidence="14">DV1</strain>
        <tissue evidence="14">Whole organism</tissue>
    </source>
</reference>
<dbReference type="STRING" id="282301.A0A267ET11"/>
<evidence type="ECO:0000256" key="7">
    <source>
        <dbReference type="ARBA" id="ARBA00023053"/>
    </source>
</evidence>
<evidence type="ECO:0000313" key="15">
    <source>
        <dbReference type="Proteomes" id="UP000215902"/>
    </source>
</evidence>
<evidence type="ECO:0000256" key="13">
    <source>
        <dbReference type="SAM" id="Phobius"/>
    </source>
</evidence>
<evidence type="ECO:0000256" key="6">
    <source>
        <dbReference type="ARBA" id="ARBA00022989"/>
    </source>
</evidence>
<feature type="transmembrane region" description="Helical" evidence="13">
    <location>
        <begin position="53"/>
        <end position="72"/>
    </location>
</feature>
<evidence type="ECO:0008006" key="16">
    <source>
        <dbReference type="Google" id="ProtNLM"/>
    </source>
</evidence>
<dbReference type="NCBIfam" id="TIGR00813">
    <property type="entry name" value="sss"/>
    <property type="match status" value="1"/>
</dbReference>
<organism evidence="14 15">
    <name type="scientific">Macrostomum lignano</name>
    <dbReference type="NCBI Taxonomy" id="282301"/>
    <lineage>
        <taxon>Eukaryota</taxon>
        <taxon>Metazoa</taxon>
        <taxon>Spiralia</taxon>
        <taxon>Lophotrochozoa</taxon>
        <taxon>Platyhelminthes</taxon>
        <taxon>Rhabditophora</taxon>
        <taxon>Macrostomorpha</taxon>
        <taxon>Macrostomida</taxon>
        <taxon>Macrostomidae</taxon>
        <taxon>Macrostomum</taxon>
    </lineage>
</organism>
<evidence type="ECO:0000256" key="9">
    <source>
        <dbReference type="ARBA" id="ARBA00023136"/>
    </source>
</evidence>
<name>A0A267ET11_9PLAT</name>
<feature type="transmembrane region" description="Helical" evidence="13">
    <location>
        <begin position="517"/>
        <end position="538"/>
    </location>
</feature>
<keyword evidence="4" id="KW-1003">Cell membrane</keyword>
<keyword evidence="10" id="KW-0739">Sodium transport</keyword>
<sequence>MATQTEHSLQWYDYLVFGLVLAFSGGVGIFFAFRARRNTSQEEYLLASKQLTVGPIALSLLASFISAITLLGTPSEIYVYGTQYVWIGVSYFFVILAANEVFIPVFHRLRVNTSYQYLRLRFHKCVQIAGSISFCVQMVLYMGIVIYAPSLALSQVTGFNVWIAVASIGLVATFYTSIGGIKAVVWTDVFQIVMMLTGLVATLIRGIMVVGGFAAMWEKADQGRRIEFFNLSLDPTERHTVWTQIVANTFVWLSIYGINQTMVQRCLSLSSLRQIKIAYWINMPGLFLLMLTCSICGMTIFAAYGTCDPLLSGRITANDQLMPLFVMDYLHSFPPLPGIFVASVFSGALSTVSSGMNSLASVTVNDILDRALINYTEKKKTILCKIIAAVYGLTSLGFAVLASVMGPVLQAALGIFGMVGGPLLGVFTLGMFFRVANWKGAAAGHLVSQIFVFWIGFGYYVHGVQAPTKPMYTYNCTSDPEAGLNSSSTVGATTATSPATTAVPSEPYILPAYKVSYTWYAMYGWLTAILVGLVVSLLTRDKEAEKNIPRDYFTPMVRHFMKPTPEDIQRQMSQQKEQQELEFDKAVSILKQDRENNGKYEFEMAPAELPSQSATAETTNGWNSRL</sequence>
<evidence type="ECO:0000256" key="12">
    <source>
        <dbReference type="SAM" id="MobiDB-lite"/>
    </source>
</evidence>
<feature type="region of interest" description="Disordered" evidence="12">
    <location>
        <begin position="603"/>
        <end position="626"/>
    </location>
</feature>
<keyword evidence="3" id="KW-0813">Transport</keyword>
<feature type="transmembrane region" description="Helical" evidence="13">
    <location>
        <begin position="14"/>
        <end position="33"/>
    </location>
</feature>
<evidence type="ECO:0000256" key="1">
    <source>
        <dbReference type="ARBA" id="ARBA00004651"/>
    </source>
</evidence>
<evidence type="ECO:0000256" key="2">
    <source>
        <dbReference type="ARBA" id="ARBA00006434"/>
    </source>
</evidence>
<feature type="transmembrane region" description="Helical" evidence="13">
    <location>
        <begin position="339"/>
        <end position="362"/>
    </location>
</feature>